<feature type="transmembrane region" description="Helical" evidence="1">
    <location>
        <begin position="104"/>
        <end position="124"/>
    </location>
</feature>
<evidence type="ECO:0000313" key="3">
    <source>
        <dbReference type="Proteomes" id="UP000260644"/>
    </source>
</evidence>
<gene>
    <name evidence="2" type="ORF">DVR12_05955</name>
</gene>
<organism evidence="2 3">
    <name type="scientific">Chitinophaga silvatica</name>
    <dbReference type="NCBI Taxonomy" id="2282649"/>
    <lineage>
        <taxon>Bacteria</taxon>
        <taxon>Pseudomonadati</taxon>
        <taxon>Bacteroidota</taxon>
        <taxon>Chitinophagia</taxon>
        <taxon>Chitinophagales</taxon>
        <taxon>Chitinophagaceae</taxon>
        <taxon>Chitinophaga</taxon>
    </lineage>
</organism>
<reference evidence="2 3" key="1">
    <citation type="submission" date="2018-07" db="EMBL/GenBank/DDBJ databases">
        <title>Chitinophaga K2CV101002-2 sp. nov., isolated from a monsoon evergreen broad-leaved forest soil.</title>
        <authorList>
            <person name="Lv Y."/>
        </authorList>
    </citation>
    <scope>NUCLEOTIDE SEQUENCE [LARGE SCALE GENOMIC DNA]</scope>
    <source>
        <strain evidence="2 3">GDMCC 1.1288</strain>
    </source>
</reference>
<accession>A0A3E1YE14</accession>
<evidence type="ECO:0000256" key="1">
    <source>
        <dbReference type="SAM" id="Phobius"/>
    </source>
</evidence>
<name>A0A3E1YE14_9BACT</name>
<protein>
    <submittedName>
        <fullName evidence="2">Uncharacterized protein</fullName>
    </submittedName>
</protein>
<keyword evidence="1" id="KW-0812">Transmembrane</keyword>
<comment type="caution">
    <text evidence="2">The sequence shown here is derived from an EMBL/GenBank/DDBJ whole genome shotgun (WGS) entry which is preliminary data.</text>
</comment>
<dbReference type="AlphaFoldDB" id="A0A3E1YE14"/>
<keyword evidence="3" id="KW-1185">Reference proteome</keyword>
<keyword evidence="1" id="KW-0472">Membrane</keyword>
<proteinExistence type="predicted"/>
<keyword evidence="1" id="KW-1133">Transmembrane helix</keyword>
<sequence>MNSKLKVFSLSFVFLLIITLIFSYLTAISKNDFYLLENNNWYNAIIVITGILVIIYSRKFIYYSNLRAILICAFLMFMMYLLGYNWFHYLYVSIGEFFKMEHRYVYQLLLIDGITFYCFSIFLLETIKGRRVK</sequence>
<dbReference type="EMBL" id="QPMM01000002">
    <property type="protein sequence ID" value="RFS24739.1"/>
    <property type="molecule type" value="Genomic_DNA"/>
</dbReference>
<evidence type="ECO:0000313" key="2">
    <source>
        <dbReference type="EMBL" id="RFS24739.1"/>
    </source>
</evidence>
<dbReference type="Proteomes" id="UP000260644">
    <property type="component" value="Unassembled WGS sequence"/>
</dbReference>
<feature type="transmembrane region" description="Helical" evidence="1">
    <location>
        <begin position="68"/>
        <end position="92"/>
    </location>
</feature>
<feature type="transmembrane region" description="Helical" evidence="1">
    <location>
        <begin position="7"/>
        <end position="28"/>
    </location>
</feature>
<feature type="transmembrane region" description="Helical" evidence="1">
    <location>
        <begin position="40"/>
        <end position="56"/>
    </location>
</feature>